<evidence type="ECO:0000313" key="1">
    <source>
        <dbReference type="EMBL" id="KAF2212708.1"/>
    </source>
</evidence>
<organism evidence="1 2">
    <name type="scientific">Cercospora zeae-maydis SCOH1-5</name>
    <dbReference type="NCBI Taxonomy" id="717836"/>
    <lineage>
        <taxon>Eukaryota</taxon>
        <taxon>Fungi</taxon>
        <taxon>Dikarya</taxon>
        <taxon>Ascomycota</taxon>
        <taxon>Pezizomycotina</taxon>
        <taxon>Dothideomycetes</taxon>
        <taxon>Dothideomycetidae</taxon>
        <taxon>Mycosphaerellales</taxon>
        <taxon>Mycosphaerellaceae</taxon>
        <taxon>Cercospora</taxon>
    </lineage>
</organism>
<dbReference type="AlphaFoldDB" id="A0A6A6FHJ0"/>
<proteinExistence type="predicted"/>
<keyword evidence="2" id="KW-1185">Reference proteome</keyword>
<name>A0A6A6FHJ0_9PEZI</name>
<reference evidence="1" key="1">
    <citation type="journal article" date="2020" name="Stud. Mycol.">
        <title>101 Dothideomycetes genomes: a test case for predicting lifestyles and emergence of pathogens.</title>
        <authorList>
            <person name="Haridas S."/>
            <person name="Albert R."/>
            <person name="Binder M."/>
            <person name="Bloem J."/>
            <person name="Labutti K."/>
            <person name="Salamov A."/>
            <person name="Andreopoulos B."/>
            <person name="Baker S."/>
            <person name="Barry K."/>
            <person name="Bills G."/>
            <person name="Bluhm B."/>
            <person name="Cannon C."/>
            <person name="Castanera R."/>
            <person name="Culley D."/>
            <person name="Daum C."/>
            <person name="Ezra D."/>
            <person name="Gonzalez J."/>
            <person name="Henrissat B."/>
            <person name="Kuo A."/>
            <person name="Liang C."/>
            <person name="Lipzen A."/>
            <person name="Lutzoni F."/>
            <person name="Magnuson J."/>
            <person name="Mondo S."/>
            <person name="Nolan M."/>
            <person name="Ohm R."/>
            <person name="Pangilinan J."/>
            <person name="Park H.-J."/>
            <person name="Ramirez L."/>
            <person name="Alfaro M."/>
            <person name="Sun H."/>
            <person name="Tritt A."/>
            <person name="Yoshinaga Y."/>
            <person name="Zwiers L.-H."/>
            <person name="Turgeon B."/>
            <person name="Goodwin S."/>
            <person name="Spatafora J."/>
            <person name="Crous P."/>
            <person name="Grigoriev I."/>
        </authorList>
    </citation>
    <scope>NUCLEOTIDE SEQUENCE</scope>
    <source>
        <strain evidence="1">SCOH1-5</strain>
    </source>
</reference>
<evidence type="ECO:0000313" key="2">
    <source>
        <dbReference type="Proteomes" id="UP000799539"/>
    </source>
</evidence>
<sequence>MGSDFASRAIDNLRRLFCSDRRKEVERLTDDRIFETNGFTLYKSHLLPQFCLGYSTCTSQQIHYAQVRVGLRWSYLTEEEEDYWATQTKKLAKGSVLPLEPSTWRNFIMGAYRALIMSLMRYPELELDTTESVNE</sequence>
<protein>
    <submittedName>
        <fullName evidence="1">Uncharacterized protein</fullName>
    </submittedName>
</protein>
<dbReference type="Proteomes" id="UP000799539">
    <property type="component" value="Unassembled WGS sequence"/>
</dbReference>
<dbReference type="OrthoDB" id="3650843at2759"/>
<dbReference type="EMBL" id="ML992672">
    <property type="protein sequence ID" value="KAF2212708.1"/>
    <property type="molecule type" value="Genomic_DNA"/>
</dbReference>
<accession>A0A6A6FHJ0</accession>
<gene>
    <name evidence="1" type="ORF">CERZMDRAFT_97203</name>
</gene>